<dbReference type="AlphaFoldDB" id="A0AAU9NV74"/>
<evidence type="ECO:0000313" key="2">
    <source>
        <dbReference type="Proteomes" id="UP001157418"/>
    </source>
</evidence>
<gene>
    <name evidence="1" type="ORF">LVIROSA_LOCUS27734</name>
</gene>
<dbReference type="EMBL" id="CAKMRJ010005412">
    <property type="protein sequence ID" value="CAH1441694.1"/>
    <property type="molecule type" value="Genomic_DNA"/>
</dbReference>
<dbReference type="Gene3D" id="3.30.420.10">
    <property type="entry name" value="Ribonuclease H-like superfamily/Ribonuclease H"/>
    <property type="match status" value="1"/>
</dbReference>
<keyword evidence="2" id="KW-1185">Reference proteome</keyword>
<organism evidence="1 2">
    <name type="scientific">Lactuca virosa</name>
    <dbReference type="NCBI Taxonomy" id="75947"/>
    <lineage>
        <taxon>Eukaryota</taxon>
        <taxon>Viridiplantae</taxon>
        <taxon>Streptophyta</taxon>
        <taxon>Embryophyta</taxon>
        <taxon>Tracheophyta</taxon>
        <taxon>Spermatophyta</taxon>
        <taxon>Magnoliopsida</taxon>
        <taxon>eudicotyledons</taxon>
        <taxon>Gunneridae</taxon>
        <taxon>Pentapetalae</taxon>
        <taxon>asterids</taxon>
        <taxon>campanulids</taxon>
        <taxon>Asterales</taxon>
        <taxon>Asteraceae</taxon>
        <taxon>Cichorioideae</taxon>
        <taxon>Cichorieae</taxon>
        <taxon>Lactucinae</taxon>
        <taxon>Lactuca</taxon>
    </lineage>
</organism>
<evidence type="ECO:0000313" key="1">
    <source>
        <dbReference type="EMBL" id="CAH1441694.1"/>
    </source>
</evidence>
<dbReference type="Proteomes" id="UP001157418">
    <property type="component" value="Unassembled WGS sequence"/>
</dbReference>
<reference evidence="1 2" key="1">
    <citation type="submission" date="2022-01" db="EMBL/GenBank/DDBJ databases">
        <authorList>
            <person name="Xiong W."/>
            <person name="Schranz E."/>
        </authorList>
    </citation>
    <scope>NUCLEOTIDE SEQUENCE [LARGE SCALE GENOMIC DNA]</scope>
</reference>
<accession>A0AAU9NV74</accession>
<dbReference type="InterPro" id="IPR036397">
    <property type="entry name" value="RNaseH_sf"/>
</dbReference>
<proteinExistence type="predicted"/>
<protein>
    <submittedName>
        <fullName evidence="1">Uncharacterized protein</fullName>
    </submittedName>
</protein>
<comment type="caution">
    <text evidence="1">The sequence shown here is derived from an EMBL/GenBank/DDBJ whole genome shotgun (WGS) entry which is preliminary data.</text>
</comment>
<sequence>MATFLQGLWLIPRYATQLNLTSTSAAMLLFRYQRCTRSVSIAVYYAHLAAIHARCYMEGGELSDSDRVAEVHLVPMIHENVKSVMYYC</sequence>
<name>A0AAU9NV74_9ASTR</name>
<dbReference type="GO" id="GO:0003676">
    <property type="term" value="F:nucleic acid binding"/>
    <property type="evidence" value="ECO:0007669"/>
    <property type="project" value="InterPro"/>
</dbReference>